<evidence type="ECO:0000256" key="3">
    <source>
        <dbReference type="ARBA" id="ARBA00015325"/>
    </source>
</evidence>
<dbReference type="PRINTS" id="PR01900">
    <property type="entry name" value="YIDCPROTEIN"/>
</dbReference>
<dbReference type="InterPro" id="IPR047196">
    <property type="entry name" value="YidC_ALB_C"/>
</dbReference>
<feature type="domain" description="Membrane insertase YidC/Oxa/ALB C-terminal" evidence="15">
    <location>
        <begin position="372"/>
        <end position="572"/>
    </location>
</feature>
<keyword evidence="8 13" id="KW-1133">Transmembrane helix</keyword>
<keyword evidence="6 13" id="KW-0812">Transmembrane</keyword>
<dbReference type="Pfam" id="PF14849">
    <property type="entry name" value="YidC_periplas"/>
    <property type="match status" value="1"/>
</dbReference>
<dbReference type="InterPro" id="IPR028055">
    <property type="entry name" value="YidC/Oxa/ALB_C"/>
</dbReference>
<dbReference type="InterPro" id="IPR028053">
    <property type="entry name" value="Membr_insert_YidC_N"/>
</dbReference>
<feature type="transmembrane region" description="Helical" evidence="13">
    <location>
        <begin position="372"/>
        <end position="392"/>
    </location>
</feature>
<dbReference type="NCBIfam" id="TIGR03593">
    <property type="entry name" value="yidC_nterm"/>
    <property type="match status" value="1"/>
</dbReference>
<comment type="subcellular location">
    <subcellularLocation>
        <location evidence="1">Cell inner membrane</location>
        <topology evidence="1">Multi-pass membrane protein</topology>
    </subcellularLocation>
    <subcellularLocation>
        <location evidence="13">Cell membrane</location>
        <topology evidence="13">Multi-pass membrane protein</topology>
    </subcellularLocation>
</comment>
<dbReference type="NCBIfam" id="TIGR03592">
    <property type="entry name" value="yidC_oxa1_cterm"/>
    <property type="match status" value="1"/>
</dbReference>
<dbReference type="PANTHER" id="PTHR12428:SF65">
    <property type="entry name" value="CYTOCHROME C OXIDASE ASSEMBLY PROTEIN COX18, MITOCHONDRIAL"/>
    <property type="match status" value="1"/>
</dbReference>
<keyword evidence="4 13" id="KW-0813">Transport</keyword>
<feature type="region of interest" description="Disordered" evidence="14">
    <location>
        <begin position="29"/>
        <end position="77"/>
    </location>
</feature>
<dbReference type="Pfam" id="PF02096">
    <property type="entry name" value="60KD_IMP"/>
    <property type="match status" value="1"/>
</dbReference>
<evidence type="ECO:0000256" key="2">
    <source>
        <dbReference type="ARBA" id="ARBA00010527"/>
    </source>
</evidence>
<dbReference type="CDD" id="cd19961">
    <property type="entry name" value="EcYidC-like_peri"/>
    <property type="match status" value="1"/>
</dbReference>
<gene>
    <name evidence="13 17" type="primary">yidC</name>
    <name evidence="17" type="ORF">NFI95_02770</name>
</gene>
<evidence type="ECO:0000256" key="4">
    <source>
        <dbReference type="ARBA" id="ARBA00022448"/>
    </source>
</evidence>
<keyword evidence="5 13" id="KW-1003">Cell membrane</keyword>
<evidence type="ECO:0000256" key="8">
    <source>
        <dbReference type="ARBA" id="ARBA00022989"/>
    </source>
</evidence>
<dbReference type="PANTHER" id="PTHR12428">
    <property type="entry name" value="OXA1"/>
    <property type="match status" value="1"/>
</dbReference>
<dbReference type="EMBL" id="JAMSKV010000001">
    <property type="protein sequence ID" value="MCQ8277374.1"/>
    <property type="molecule type" value="Genomic_DNA"/>
</dbReference>
<accession>A0ABT1W3D9</accession>
<evidence type="ECO:0000256" key="9">
    <source>
        <dbReference type="ARBA" id="ARBA00023136"/>
    </source>
</evidence>
<evidence type="ECO:0000256" key="13">
    <source>
        <dbReference type="HAMAP-Rule" id="MF_01810"/>
    </source>
</evidence>
<evidence type="ECO:0000256" key="12">
    <source>
        <dbReference type="ARBA" id="ARBA00033342"/>
    </source>
</evidence>
<dbReference type="PRINTS" id="PR00701">
    <property type="entry name" value="60KDINNERMP"/>
</dbReference>
<proteinExistence type="inferred from homology"/>
<dbReference type="RefSeq" id="WP_422862800.1">
    <property type="nucleotide sequence ID" value="NZ_JAMSKV010000001.1"/>
</dbReference>
<evidence type="ECO:0000256" key="1">
    <source>
        <dbReference type="ARBA" id="ARBA00004429"/>
    </source>
</evidence>
<evidence type="ECO:0000313" key="17">
    <source>
        <dbReference type="EMBL" id="MCQ8277374.1"/>
    </source>
</evidence>
<dbReference type="InterPro" id="IPR038221">
    <property type="entry name" value="YidC_periplasmic_sf"/>
</dbReference>
<dbReference type="CDD" id="cd20070">
    <property type="entry name" value="5TM_YidC_Alb3"/>
    <property type="match status" value="1"/>
</dbReference>
<comment type="caution">
    <text evidence="13">Lacks conserved residue(s) required for the propagation of feature annotation.</text>
</comment>
<evidence type="ECO:0000259" key="15">
    <source>
        <dbReference type="Pfam" id="PF02096"/>
    </source>
</evidence>
<evidence type="ECO:0000256" key="11">
    <source>
        <dbReference type="ARBA" id="ARBA00033245"/>
    </source>
</evidence>
<reference evidence="17 18" key="1">
    <citation type="submission" date="2022-06" db="EMBL/GenBank/DDBJ databases">
        <title>Endosaccharibacter gen. nov., sp. nov., endophytic bacteria isolated from sugarcane.</title>
        <authorList>
            <person name="Pitiwittayakul N."/>
            <person name="Yukphan P."/>
            <person name="Charoenyingcharoen P."/>
            <person name="Tanasupawat S."/>
        </authorList>
    </citation>
    <scope>NUCLEOTIDE SEQUENCE [LARGE SCALE GENOMIC DNA]</scope>
    <source>
        <strain evidence="17 18">KSS8</strain>
    </source>
</reference>
<keyword evidence="9 13" id="KW-0472">Membrane</keyword>
<organism evidence="17 18">
    <name type="scientific">Endosaccharibacter trunci</name>
    <dbReference type="NCBI Taxonomy" id="2812733"/>
    <lineage>
        <taxon>Bacteria</taxon>
        <taxon>Pseudomonadati</taxon>
        <taxon>Pseudomonadota</taxon>
        <taxon>Alphaproteobacteria</taxon>
        <taxon>Acetobacterales</taxon>
        <taxon>Acetobacteraceae</taxon>
        <taxon>Endosaccharibacter</taxon>
    </lineage>
</organism>
<evidence type="ECO:0000256" key="6">
    <source>
        <dbReference type="ARBA" id="ARBA00022692"/>
    </source>
</evidence>
<comment type="similarity">
    <text evidence="2 13">Belongs to the OXA1/ALB3/YidC family. Type 1 subfamily.</text>
</comment>
<evidence type="ECO:0000259" key="16">
    <source>
        <dbReference type="Pfam" id="PF14849"/>
    </source>
</evidence>
<evidence type="ECO:0000313" key="18">
    <source>
        <dbReference type="Proteomes" id="UP001524587"/>
    </source>
</evidence>
<feature type="transmembrane region" description="Helical" evidence="13">
    <location>
        <begin position="533"/>
        <end position="557"/>
    </location>
</feature>
<dbReference type="Gene3D" id="2.70.98.90">
    <property type="match status" value="1"/>
</dbReference>
<evidence type="ECO:0000256" key="5">
    <source>
        <dbReference type="ARBA" id="ARBA00022475"/>
    </source>
</evidence>
<keyword evidence="10 13" id="KW-0143">Chaperone</keyword>
<comment type="subunit">
    <text evidence="13">Interacts with the Sec translocase complex via SecD. Specifically interacts with transmembrane segments of nascent integral membrane proteins during membrane integration.</text>
</comment>
<evidence type="ECO:0000256" key="10">
    <source>
        <dbReference type="ARBA" id="ARBA00023186"/>
    </source>
</evidence>
<keyword evidence="7 13" id="KW-0653">Protein transport</keyword>
<name>A0ABT1W3D9_9PROT</name>
<evidence type="ECO:0000256" key="7">
    <source>
        <dbReference type="ARBA" id="ARBA00022927"/>
    </source>
</evidence>
<dbReference type="InterPro" id="IPR019998">
    <property type="entry name" value="Membr_insert_YidC"/>
</dbReference>
<dbReference type="NCBIfam" id="NF002353">
    <property type="entry name" value="PRK01318.1-4"/>
    <property type="match status" value="1"/>
</dbReference>
<feature type="domain" description="Membrane insertase YidC N-terminal" evidence="16">
    <location>
        <begin position="73"/>
        <end position="360"/>
    </location>
</feature>
<feature type="transmembrane region" description="Helical" evidence="13">
    <location>
        <begin position="501"/>
        <end position="521"/>
    </location>
</feature>
<evidence type="ECO:0000256" key="14">
    <source>
        <dbReference type="SAM" id="MobiDB-lite"/>
    </source>
</evidence>
<dbReference type="InterPro" id="IPR001708">
    <property type="entry name" value="YidC/ALB3/OXA1/COX18"/>
</dbReference>
<protein>
    <recommendedName>
        <fullName evidence="3 13">Membrane protein insertase YidC</fullName>
    </recommendedName>
    <alternativeName>
        <fullName evidence="12 13">Foldase YidC</fullName>
    </alternativeName>
    <alternativeName>
        <fullName evidence="11 13">Membrane integrase YidC</fullName>
    </alternativeName>
    <alternativeName>
        <fullName evidence="13">Membrane protein YidC</fullName>
    </alternativeName>
</protein>
<dbReference type="HAMAP" id="MF_01810">
    <property type="entry name" value="YidC_type1"/>
    <property type="match status" value="1"/>
</dbReference>
<dbReference type="Proteomes" id="UP001524587">
    <property type="component" value="Unassembled WGS sequence"/>
</dbReference>
<keyword evidence="18" id="KW-1185">Reference proteome</keyword>
<comment type="caution">
    <text evidence="17">The sequence shown here is derived from an EMBL/GenBank/DDBJ whole genome shotgun (WGS) entry which is preliminary data.</text>
</comment>
<comment type="function">
    <text evidence="13">Required for the insertion and/or proper folding and/or complex formation of integral membrane proteins into the membrane. Involved in integration of membrane proteins that insert both dependently and independently of the Sec translocase complex, as well as at least some lipoproteins. Aids folding of multispanning membrane proteins.</text>
</comment>
<sequence length="587" mass="64719">MDTKRLLIAFALSFAIILGFEKLMPQQNHQALRHEAASSTQATPPGQAPKPGTDPAAPGTQPVAIAPPGPEHRLPIDADSVHGSINLVGARFDDLLLRGYHETVKPGSPEVRVLEPADKPQPNLIQLGWSAVGDARVPGNDTLWTADKDRLTPESPVTLSWDNGAGLVFHLLVSVDKNFMFTVKQSVENHGAQPVSLFPWSRVSRSYTPVVTGGYLVHEGPIAVTGGRLEEMSYSTLRERSADHGGTAWSSPQTAGDQGAWAGITDKYWLTALLPDRKDAVTAAYRYLPNEGAGTYQADFVTQQPISVPAGGEAAVETRLFAGAKVVHLLNAYEREFHAQDFWKAVDFGWFAFLTKPIFYVLDWLNTALGNFGVALLVFTLIVKTLFFPLAVKQFRSMAKMKLLAPKMQAVRERHKGDPMAMNQEMMALYRQEGANPAAGCLPMLVQVPVFWCLYKDLLVTIEMRQAPFFGWIKDLSEPDPTNVFNLFGLLPFDPTRLTPFLHLGVWPLILGGTMLLMQRMNPPPADPAQARLFQIMPLIFTFVLARQPAGLVIYYCGNNLLTVAQQWVIQRRTRLGKTPQASVVSS</sequence>